<dbReference type="VEuPathDB" id="TriTrypDB:TcIL3000_0_13150"/>
<evidence type="ECO:0000256" key="1">
    <source>
        <dbReference type="SAM" id="MobiDB-lite"/>
    </source>
</evidence>
<gene>
    <name evidence="2" type="ORF">TCIL3000_0_13150</name>
</gene>
<feature type="non-terminal residue" evidence="2">
    <location>
        <position position="406"/>
    </location>
</feature>
<dbReference type="PROSITE" id="PS51257">
    <property type="entry name" value="PROKAR_LIPOPROTEIN"/>
    <property type="match status" value="1"/>
</dbReference>
<keyword evidence="3" id="KW-1185">Reference proteome</keyword>
<proteinExistence type="predicted"/>
<comment type="caution">
    <text evidence="2">The sequence shown here is derived from an EMBL/GenBank/DDBJ whole genome shotgun (WGS) entry which is preliminary data.</text>
</comment>
<reference evidence="3" key="1">
    <citation type="submission" date="2011-07" db="EMBL/GenBank/DDBJ databases">
        <title>Divergent evolution of antigenic variation in African trypanosomes.</title>
        <authorList>
            <person name="Jackson A.P."/>
            <person name="Berry A."/>
            <person name="Allison H.C."/>
            <person name="Burton P."/>
            <person name="Anderson J."/>
            <person name="Aslett M."/>
            <person name="Brown R."/>
            <person name="Corton N."/>
            <person name="Harris D."/>
            <person name="Hauser H."/>
            <person name="Gamble J."/>
            <person name="Gilderthorp R."/>
            <person name="McQuillan J."/>
            <person name="Quail M.A."/>
            <person name="Sanders M."/>
            <person name="Van Tonder A."/>
            <person name="Ginger M.L."/>
            <person name="Donelson J.E."/>
            <person name="Field M.C."/>
            <person name="Barry J.D."/>
            <person name="Berriman M."/>
            <person name="Hertz-Fowler C."/>
        </authorList>
    </citation>
    <scope>NUCLEOTIDE SEQUENCE [LARGE SCALE GENOMIC DNA]</scope>
    <source>
        <strain evidence="3">IL3000</strain>
    </source>
</reference>
<sequence length="406" mass="44535">MEDKIVRDRCSAVVQQIVFGCKDKQLKQKEQQHAQRSRLLARVAEALKQKAIVTYRLCRAKGEKLSDDQTEDAAYCALAAVAWLQPALWATLVEWSRLLFPRTPVLRFLSPVAMVVRMKGVQHFIARSSWLQTDTPALMSVRPMPGASSSCGAKATDNPETEEPCGELRGQSRGKRPRDVKYNPQGAILEEEFVFQVALAYFRLTVPDVRKLHVIVASCQGAGKGTNWIADVDPQLLTPCQPFTSNRSTTRNSGANLCSNSNIRKEDADDEEEFGDTSLALLGVYVPMLDDATCQGAAAAGKEGSSLLTSSINLDTLANDVDSVRSVIYYTSLQRCLRNPLLFSSLGCITEGKNVEQANDNNVGSIQHSRASINMVNTATVTSPHSPAHFLHPSRVRLHSISPLPP</sequence>
<organism evidence="2 3">
    <name type="scientific">Trypanosoma congolense (strain IL3000)</name>
    <dbReference type="NCBI Taxonomy" id="1068625"/>
    <lineage>
        <taxon>Eukaryota</taxon>
        <taxon>Discoba</taxon>
        <taxon>Euglenozoa</taxon>
        <taxon>Kinetoplastea</taxon>
        <taxon>Metakinetoplastina</taxon>
        <taxon>Trypanosomatida</taxon>
        <taxon>Trypanosomatidae</taxon>
        <taxon>Trypanosoma</taxon>
        <taxon>Nannomonas</taxon>
    </lineage>
</organism>
<feature type="region of interest" description="Disordered" evidence="1">
    <location>
        <begin position="146"/>
        <end position="179"/>
    </location>
</feature>
<evidence type="ECO:0000313" key="2">
    <source>
        <dbReference type="EMBL" id="CCD16391.1"/>
    </source>
</evidence>
<protein>
    <submittedName>
        <fullName evidence="2">WGS project CAEQ00000000 data, annotated contig 497</fullName>
    </submittedName>
</protein>
<dbReference type="EMBL" id="CAEQ01002267">
    <property type="protein sequence ID" value="CCD16391.1"/>
    <property type="molecule type" value="Genomic_DNA"/>
</dbReference>
<dbReference type="AlphaFoldDB" id="F9WGF5"/>
<name>F9WGF5_TRYCI</name>
<dbReference type="Proteomes" id="UP000000702">
    <property type="component" value="Unassembled WGS sequence"/>
</dbReference>
<evidence type="ECO:0000313" key="3">
    <source>
        <dbReference type="Proteomes" id="UP000000702"/>
    </source>
</evidence>
<reference evidence="2 3" key="2">
    <citation type="journal article" date="2012" name="Proc. Natl. Acad. Sci. U.S.A.">
        <title>Antigenic diversity is generated by distinct evolutionary mechanisms in African trypanosome species.</title>
        <authorList>
            <person name="Jackson A.P."/>
            <person name="Berry A."/>
            <person name="Aslett M."/>
            <person name="Allison H.C."/>
            <person name="Burton P."/>
            <person name="Vavrova-Anderson J."/>
            <person name="Brown R."/>
            <person name="Browne H."/>
            <person name="Corton N."/>
            <person name="Hauser H."/>
            <person name="Gamble J."/>
            <person name="Gilderthorp R."/>
            <person name="Marcello L."/>
            <person name="McQuillan J."/>
            <person name="Otto T.D."/>
            <person name="Quail M.A."/>
            <person name="Sanders M.J."/>
            <person name="van Tonder A."/>
            <person name="Ginger M.L."/>
            <person name="Field M.C."/>
            <person name="Barry J.D."/>
            <person name="Hertz-Fowler C."/>
            <person name="Berriman M."/>
        </authorList>
    </citation>
    <scope>NUCLEOTIDE SEQUENCE [LARGE SCALE GENOMIC DNA]</scope>
    <source>
        <strain evidence="2 3">IL3000</strain>
    </source>
</reference>
<accession>F9WGF5</accession>